<protein>
    <submittedName>
        <fullName evidence="2">Uncharacterized protein</fullName>
    </submittedName>
</protein>
<evidence type="ECO:0000313" key="3">
    <source>
        <dbReference type="Proteomes" id="UP001283361"/>
    </source>
</evidence>
<evidence type="ECO:0000256" key="1">
    <source>
        <dbReference type="SAM" id="Phobius"/>
    </source>
</evidence>
<keyword evidence="1" id="KW-1133">Transmembrane helix</keyword>
<proteinExistence type="predicted"/>
<evidence type="ECO:0000313" key="2">
    <source>
        <dbReference type="EMBL" id="KAK3700270.1"/>
    </source>
</evidence>
<sequence>MVTPLDDDRPTVVCQSGDAACRLQSRMTDRPVSSVALIVSLPGLLFALTLCLSLPHASTILVMYQGRTESSALCVYLPSDGENLIVYKKSPKFCPGKAKAEKY</sequence>
<dbReference type="Proteomes" id="UP001283361">
    <property type="component" value="Unassembled WGS sequence"/>
</dbReference>
<accession>A0AAE0XP58</accession>
<comment type="caution">
    <text evidence="2">The sequence shown here is derived from an EMBL/GenBank/DDBJ whole genome shotgun (WGS) entry which is preliminary data.</text>
</comment>
<keyword evidence="3" id="KW-1185">Reference proteome</keyword>
<name>A0AAE0XP58_9GAST</name>
<dbReference type="AlphaFoldDB" id="A0AAE0XP58"/>
<reference evidence="2" key="1">
    <citation type="journal article" date="2023" name="G3 (Bethesda)">
        <title>A reference genome for the long-term kleptoplast-retaining sea slug Elysia crispata morphotype clarki.</title>
        <authorList>
            <person name="Eastman K.E."/>
            <person name="Pendleton A.L."/>
            <person name="Shaikh M.A."/>
            <person name="Suttiyut T."/>
            <person name="Ogas R."/>
            <person name="Tomko P."/>
            <person name="Gavelis G."/>
            <person name="Widhalm J.R."/>
            <person name="Wisecaver J.H."/>
        </authorList>
    </citation>
    <scope>NUCLEOTIDE SEQUENCE</scope>
    <source>
        <strain evidence="2">ECLA1</strain>
    </source>
</reference>
<keyword evidence="1" id="KW-0472">Membrane</keyword>
<keyword evidence="1" id="KW-0812">Transmembrane</keyword>
<gene>
    <name evidence="2" type="ORF">RRG08_033548</name>
</gene>
<dbReference type="EMBL" id="JAWDGP010007919">
    <property type="protein sequence ID" value="KAK3700270.1"/>
    <property type="molecule type" value="Genomic_DNA"/>
</dbReference>
<organism evidence="2 3">
    <name type="scientific">Elysia crispata</name>
    <name type="common">lettuce slug</name>
    <dbReference type="NCBI Taxonomy" id="231223"/>
    <lineage>
        <taxon>Eukaryota</taxon>
        <taxon>Metazoa</taxon>
        <taxon>Spiralia</taxon>
        <taxon>Lophotrochozoa</taxon>
        <taxon>Mollusca</taxon>
        <taxon>Gastropoda</taxon>
        <taxon>Heterobranchia</taxon>
        <taxon>Euthyneura</taxon>
        <taxon>Panpulmonata</taxon>
        <taxon>Sacoglossa</taxon>
        <taxon>Placobranchoidea</taxon>
        <taxon>Plakobranchidae</taxon>
        <taxon>Elysia</taxon>
    </lineage>
</organism>
<feature type="transmembrane region" description="Helical" evidence="1">
    <location>
        <begin position="32"/>
        <end position="54"/>
    </location>
</feature>